<proteinExistence type="predicted"/>
<name>A0ACC3ZHW5_COLTU</name>
<protein>
    <submittedName>
        <fullName evidence="1">Uncharacterized protein</fullName>
    </submittedName>
</protein>
<dbReference type="Proteomes" id="UP000805649">
    <property type="component" value="Unassembled WGS sequence"/>
</dbReference>
<dbReference type="EMBL" id="VUJX02000001">
    <property type="protein sequence ID" value="KAL0943674.1"/>
    <property type="molecule type" value="Genomic_DNA"/>
</dbReference>
<gene>
    <name evidence="1" type="ORF">CTRU02_201561</name>
</gene>
<sequence>MARLQQVEGLTAGKLMHVLEKELRGSQARHAYREDSVL</sequence>
<keyword evidence="2" id="KW-1185">Reference proteome</keyword>
<organism evidence="1 2">
    <name type="scientific">Colletotrichum truncatum</name>
    <name type="common">Anthracnose fungus</name>
    <name type="synonym">Colletotrichum capsici</name>
    <dbReference type="NCBI Taxonomy" id="5467"/>
    <lineage>
        <taxon>Eukaryota</taxon>
        <taxon>Fungi</taxon>
        <taxon>Dikarya</taxon>
        <taxon>Ascomycota</taxon>
        <taxon>Pezizomycotina</taxon>
        <taxon>Sordariomycetes</taxon>
        <taxon>Hypocreomycetidae</taxon>
        <taxon>Glomerellales</taxon>
        <taxon>Glomerellaceae</taxon>
        <taxon>Colletotrichum</taxon>
        <taxon>Colletotrichum truncatum species complex</taxon>
    </lineage>
</organism>
<evidence type="ECO:0000313" key="1">
    <source>
        <dbReference type="EMBL" id="KAL0943674.1"/>
    </source>
</evidence>
<evidence type="ECO:0000313" key="2">
    <source>
        <dbReference type="Proteomes" id="UP000805649"/>
    </source>
</evidence>
<comment type="caution">
    <text evidence="1">The sequence shown here is derived from an EMBL/GenBank/DDBJ whole genome shotgun (WGS) entry which is preliminary data.</text>
</comment>
<reference evidence="1 2" key="1">
    <citation type="journal article" date="2020" name="Phytopathology">
        <title>Genome Sequence Resources of Colletotrichum truncatum, C. plurivorum, C. musicola, and C. sojae: Four Species Pathogenic to Soybean (Glycine max).</title>
        <authorList>
            <person name="Rogerio F."/>
            <person name="Boufleur T.R."/>
            <person name="Ciampi-Guillardi M."/>
            <person name="Sukno S.A."/>
            <person name="Thon M.R."/>
            <person name="Massola Junior N.S."/>
            <person name="Baroncelli R."/>
        </authorList>
    </citation>
    <scope>NUCLEOTIDE SEQUENCE [LARGE SCALE GENOMIC DNA]</scope>
    <source>
        <strain evidence="1 2">CMES1059</strain>
    </source>
</reference>
<accession>A0ACC3ZHW5</accession>